<name>A0A1U7NZT5_9DEIO</name>
<proteinExistence type="predicted"/>
<comment type="caution">
    <text evidence="1">The sequence shown here is derived from an EMBL/GenBank/DDBJ whole genome shotgun (WGS) entry which is preliminary data.</text>
</comment>
<sequence length="45" mass="4800">MGRPDSAENRPEGCPFASTLNVDVNIGHSIRRSVPTPQEVPPCAP</sequence>
<organism evidence="1 2">
    <name type="scientific">Deinococcus marmoris</name>
    <dbReference type="NCBI Taxonomy" id="249408"/>
    <lineage>
        <taxon>Bacteria</taxon>
        <taxon>Thermotogati</taxon>
        <taxon>Deinococcota</taxon>
        <taxon>Deinococci</taxon>
        <taxon>Deinococcales</taxon>
        <taxon>Deinococcaceae</taxon>
        <taxon>Deinococcus</taxon>
    </lineage>
</organism>
<keyword evidence="2" id="KW-1185">Reference proteome</keyword>
<dbReference type="EMBL" id="MSTI01000067">
    <property type="protein sequence ID" value="OLV18424.1"/>
    <property type="molecule type" value="Genomic_DNA"/>
</dbReference>
<reference evidence="1 2" key="1">
    <citation type="submission" date="2017-01" db="EMBL/GenBank/DDBJ databases">
        <title>Genome Analysis of Deinococcus marmoris KOPRI26562.</title>
        <authorList>
            <person name="Kim J.H."/>
            <person name="Oh H.-M."/>
        </authorList>
    </citation>
    <scope>NUCLEOTIDE SEQUENCE [LARGE SCALE GENOMIC DNA]</scope>
    <source>
        <strain evidence="1 2">KOPRI26562</strain>
    </source>
</reference>
<evidence type="ECO:0000313" key="1">
    <source>
        <dbReference type="EMBL" id="OLV18424.1"/>
    </source>
</evidence>
<protein>
    <submittedName>
        <fullName evidence="1">Uncharacterized protein</fullName>
    </submittedName>
</protein>
<accession>A0A1U7NZT5</accession>
<dbReference type="AlphaFoldDB" id="A0A1U7NZT5"/>
<gene>
    <name evidence="1" type="ORF">BOO71_0005869</name>
</gene>
<evidence type="ECO:0000313" key="2">
    <source>
        <dbReference type="Proteomes" id="UP000186607"/>
    </source>
</evidence>
<dbReference type="Proteomes" id="UP000186607">
    <property type="component" value="Unassembled WGS sequence"/>
</dbReference>